<dbReference type="SUPFAM" id="SSF56059">
    <property type="entry name" value="Glutathione synthetase ATP-binding domain-like"/>
    <property type="match status" value="1"/>
</dbReference>
<feature type="domain" description="ATP-grasp" evidence="2">
    <location>
        <begin position="131"/>
        <end position="332"/>
    </location>
</feature>
<dbReference type="PROSITE" id="PS50975">
    <property type="entry name" value="ATP_GRASP"/>
    <property type="match status" value="1"/>
</dbReference>
<evidence type="ECO:0000259" key="2">
    <source>
        <dbReference type="PROSITE" id="PS50975"/>
    </source>
</evidence>
<proteinExistence type="predicted"/>
<sequence length="414" mass="48269">MNKMSSKEKRTDFQPILLGTDFNCYGMARSFYSQYGIKSIAYGVMHMAPTRYTKLVDVHVIEGFNEDPVFIETMRKIAANLDPDKKYLLLSCGDGYTELIAKHLDELKKSFICPYVDAELFKRLGTKETFYEAAEKYGLPYPKTKIITKEEVESGQPIELPFDFPIALKPSDSVEWLDIQFEGRKKAYVLDKREQFDELMPKIYQAGYTGKMIAQDFIPGDDSNMRTVNAYVDSDHHVRMISLAHPLLEDPSPVAVGNYMVILPEKDMAIYKTIQKFLEEVKYVGFADFDMKYDRRDKQFKIFEINLRQGRSSFYCTLNGYNLAKYVVDDVIDHKPFTGTDYADGDMLWMNGPKKVFYKYAKENEYKEKAKQLLAAGKWGTTAFDKHDTLKQRLLMHYSFWIINKNYQKYFVQR</sequence>
<dbReference type="EMBL" id="AZGO01000060">
    <property type="protein sequence ID" value="KRM35666.1"/>
    <property type="molecule type" value="Genomic_DNA"/>
</dbReference>
<dbReference type="Proteomes" id="UP000051085">
    <property type="component" value="Unassembled WGS sequence"/>
</dbReference>
<evidence type="ECO:0000313" key="4">
    <source>
        <dbReference type="Proteomes" id="UP000051085"/>
    </source>
</evidence>
<reference evidence="3 4" key="1">
    <citation type="journal article" date="2015" name="Genome Announc.">
        <title>Expanding the biotechnology potential of lactobacilli through comparative genomics of 213 strains and associated genera.</title>
        <authorList>
            <person name="Sun Z."/>
            <person name="Harris H.M."/>
            <person name="McCann A."/>
            <person name="Guo C."/>
            <person name="Argimon S."/>
            <person name="Zhang W."/>
            <person name="Yang X."/>
            <person name="Jeffery I.B."/>
            <person name="Cooney J.C."/>
            <person name="Kagawa T.F."/>
            <person name="Liu W."/>
            <person name="Song Y."/>
            <person name="Salvetti E."/>
            <person name="Wrobel A."/>
            <person name="Rasinkangas P."/>
            <person name="Parkhill J."/>
            <person name="Rea M.C."/>
            <person name="O'Sullivan O."/>
            <person name="Ritari J."/>
            <person name="Douillard F.P."/>
            <person name="Paul Ross R."/>
            <person name="Yang R."/>
            <person name="Briner A.E."/>
            <person name="Felis G.E."/>
            <person name="de Vos W.M."/>
            <person name="Barrangou R."/>
            <person name="Klaenhammer T.R."/>
            <person name="Caufield P.W."/>
            <person name="Cui Y."/>
            <person name="Zhang H."/>
            <person name="O'Toole P.W."/>
        </authorList>
    </citation>
    <scope>NUCLEOTIDE SEQUENCE [LARGE SCALE GENOMIC DNA]</scope>
    <source>
        <strain evidence="3 4">DSM 8475</strain>
    </source>
</reference>
<accession>A0A922PTX6</accession>
<evidence type="ECO:0000256" key="1">
    <source>
        <dbReference type="PROSITE-ProRule" id="PRU00409"/>
    </source>
</evidence>
<comment type="caution">
    <text evidence="3">The sequence shown here is derived from an EMBL/GenBank/DDBJ whole genome shotgun (WGS) entry which is preliminary data.</text>
</comment>
<keyword evidence="1" id="KW-0547">Nucleotide-binding</keyword>
<dbReference type="GO" id="GO:0046872">
    <property type="term" value="F:metal ion binding"/>
    <property type="evidence" value="ECO:0007669"/>
    <property type="project" value="InterPro"/>
</dbReference>
<dbReference type="Gene3D" id="3.30.470.20">
    <property type="entry name" value="ATP-grasp fold, B domain"/>
    <property type="match status" value="1"/>
</dbReference>
<name>A0A922PTX6_9LACO</name>
<gene>
    <name evidence="3" type="ORF">FD34_GL000551</name>
</gene>
<protein>
    <submittedName>
        <fullName evidence="3">ATP-grasp superfamily protein</fullName>
    </submittedName>
</protein>
<dbReference type="InterPro" id="IPR011761">
    <property type="entry name" value="ATP-grasp"/>
</dbReference>
<dbReference type="GO" id="GO:0005524">
    <property type="term" value="F:ATP binding"/>
    <property type="evidence" value="ECO:0007669"/>
    <property type="project" value="UniProtKB-UniRule"/>
</dbReference>
<evidence type="ECO:0000313" key="3">
    <source>
        <dbReference type="EMBL" id="KRM35666.1"/>
    </source>
</evidence>
<organism evidence="3 4">
    <name type="scientific">Limosilactobacillus pontis DSM 8475</name>
    <dbReference type="NCBI Taxonomy" id="1423794"/>
    <lineage>
        <taxon>Bacteria</taxon>
        <taxon>Bacillati</taxon>
        <taxon>Bacillota</taxon>
        <taxon>Bacilli</taxon>
        <taxon>Lactobacillales</taxon>
        <taxon>Lactobacillaceae</taxon>
        <taxon>Limosilactobacillus</taxon>
    </lineage>
</organism>
<keyword evidence="1" id="KW-0067">ATP-binding</keyword>
<dbReference type="AlphaFoldDB" id="A0A922PTX6"/>